<evidence type="ECO:0000256" key="8">
    <source>
        <dbReference type="HAMAP-Rule" id="MF_00456"/>
    </source>
</evidence>
<comment type="subcellular location">
    <subcellularLocation>
        <location evidence="8">Cytoplasm</location>
    </subcellularLocation>
</comment>
<evidence type="ECO:0000259" key="9">
    <source>
        <dbReference type="SMART" id="SM00359"/>
    </source>
</evidence>
<dbReference type="SMART" id="SM00359">
    <property type="entry name" value="PUA"/>
    <property type="match status" value="1"/>
</dbReference>
<sequence>MNSVIQNAKRLIIKVGSSLVTNDGHGLDHAAIGKWSEQIAKLHLQGKEIILVSSGAIAEGMLQLGFKKRPVDIHELQACAAVGQMGLVQIYQTSFETHGLHTAQVLLTHADLTDRERYLNARSTLFTLLRFGVIPIINENDTVVTDEIKFGDNDTLGALVANLVEADALIILTDQKGLFTADPRKDPKATLVKEARAGDPALETMAGGAGTGIGRGGMLTKILAAKRAASSGAHTIIAWGRENDALLRLADGEMIGTQLLAPNSHLQARKQWIADHLQTAGNAILDKGAVQKILKEGKSLLPIGVIRITGEFGRGEIISCLDESGKEIARGLTNYSSTEAILISRHKSSDFIDILGYDGTPELIHRDNMIVL</sequence>
<evidence type="ECO:0000313" key="11">
    <source>
        <dbReference type="EMBL" id="WAV97502.1"/>
    </source>
</evidence>
<evidence type="ECO:0000256" key="4">
    <source>
        <dbReference type="ARBA" id="ARBA00022679"/>
    </source>
</evidence>
<dbReference type="FunFam" id="2.30.130.10:FF:000007">
    <property type="entry name" value="Glutamate 5-kinase"/>
    <property type="match status" value="1"/>
</dbReference>
<keyword evidence="6 8" id="KW-0418">Kinase</keyword>
<dbReference type="PANTHER" id="PTHR43654:SF1">
    <property type="entry name" value="ISOPENTENYL PHOSPHATE KINASE"/>
    <property type="match status" value="1"/>
</dbReference>
<dbReference type="NCBIfam" id="TIGR01027">
    <property type="entry name" value="proB"/>
    <property type="match status" value="1"/>
</dbReference>
<dbReference type="EMBL" id="CP098248">
    <property type="protein sequence ID" value="WAV97502.1"/>
    <property type="molecule type" value="Genomic_DNA"/>
</dbReference>
<dbReference type="CDD" id="cd21157">
    <property type="entry name" value="PUA_G5K"/>
    <property type="match status" value="1"/>
</dbReference>
<dbReference type="PROSITE" id="PS50890">
    <property type="entry name" value="PUA"/>
    <property type="match status" value="1"/>
</dbReference>
<dbReference type="HAMAP" id="MF_00456">
    <property type="entry name" value="ProB"/>
    <property type="match status" value="1"/>
</dbReference>
<dbReference type="InterPro" id="IPR036974">
    <property type="entry name" value="PUA_sf"/>
</dbReference>
<dbReference type="Pfam" id="PF01472">
    <property type="entry name" value="PUA"/>
    <property type="match status" value="1"/>
</dbReference>
<keyword evidence="4 8" id="KW-0808">Transferase</keyword>
<feature type="binding site" evidence="8">
    <location>
        <position position="14"/>
    </location>
    <ligand>
        <name>ATP</name>
        <dbReference type="ChEBI" id="CHEBI:30616"/>
    </ligand>
</feature>
<dbReference type="GO" id="GO:0003723">
    <property type="term" value="F:RNA binding"/>
    <property type="evidence" value="ECO:0007669"/>
    <property type="project" value="InterPro"/>
</dbReference>
<comment type="function">
    <text evidence="8">Catalyzes the transfer of a phosphate group to glutamate to form L-glutamate 5-phosphate.</text>
</comment>
<organism evidence="10">
    <name type="scientific">Oxalobacter aliiformigenes</name>
    <dbReference type="NCBI Taxonomy" id="2946593"/>
    <lineage>
        <taxon>Bacteria</taxon>
        <taxon>Pseudomonadati</taxon>
        <taxon>Pseudomonadota</taxon>
        <taxon>Betaproteobacteria</taxon>
        <taxon>Burkholderiales</taxon>
        <taxon>Oxalobacteraceae</taxon>
        <taxon>Oxalobacter</taxon>
    </lineage>
</organism>
<keyword evidence="12" id="KW-1185">Reference proteome</keyword>
<dbReference type="EC" id="2.7.2.11" evidence="8"/>
<feature type="binding site" evidence="8">
    <location>
        <begin position="173"/>
        <end position="174"/>
    </location>
    <ligand>
        <name>ATP</name>
        <dbReference type="ChEBI" id="CHEBI:30616"/>
    </ligand>
</feature>
<dbReference type="PRINTS" id="PR00474">
    <property type="entry name" value="GLU5KINASE"/>
</dbReference>
<dbReference type="SUPFAM" id="SSF53633">
    <property type="entry name" value="Carbamate kinase-like"/>
    <property type="match status" value="1"/>
</dbReference>
<dbReference type="PIRSF" id="PIRSF000729">
    <property type="entry name" value="GK"/>
    <property type="match status" value="1"/>
</dbReference>
<evidence type="ECO:0000256" key="6">
    <source>
        <dbReference type="ARBA" id="ARBA00022777"/>
    </source>
</evidence>
<evidence type="ECO:0000256" key="2">
    <source>
        <dbReference type="ARBA" id="ARBA00022605"/>
    </source>
</evidence>
<reference evidence="10" key="2">
    <citation type="journal article" date="2022" name="Front. Microbiol.">
        <title>New perspectives on an old grouping: The genomic and phenotypic variability of Oxalobacter formigenes and the implications for calcium oxalate stone prevention.</title>
        <authorList>
            <person name="Chmiel J.A."/>
            <person name="Carr C."/>
            <person name="Stuivenberg G.A."/>
            <person name="Venema R."/>
            <person name="Chanyi R.M."/>
            <person name="Al K.F."/>
            <person name="Giguere D."/>
            <person name="Say H."/>
            <person name="Akouris P.P."/>
            <person name="Dominguez Romero S.A."/>
            <person name="Kwong A."/>
            <person name="Tai V."/>
            <person name="Koval S.F."/>
            <person name="Razvi H."/>
            <person name="Bjazevic J."/>
            <person name="Burton J.P."/>
        </authorList>
    </citation>
    <scope>NUCLEOTIDE SEQUENCE</scope>
    <source>
        <strain evidence="10">OxK</strain>
    </source>
</reference>
<dbReference type="Gene3D" id="3.40.1160.10">
    <property type="entry name" value="Acetylglutamate kinase-like"/>
    <property type="match status" value="1"/>
</dbReference>
<dbReference type="InterPro" id="IPR001048">
    <property type="entry name" value="Asp/Glu/Uridylate_kinase"/>
</dbReference>
<evidence type="ECO:0000256" key="3">
    <source>
        <dbReference type="ARBA" id="ARBA00022650"/>
    </source>
</evidence>
<feature type="binding site" evidence="8">
    <location>
        <position position="141"/>
    </location>
    <ligand>
        <name>substrate</name>
    </ligand>
</feature>
<reference evidence="11" key="1">
    <citation type="journal article" date="2022" name="Front. Microbiol.">
        <title>New perspectives on an old grouping: The genomic and phenotypic variability of Oxalobacter formigenes and the implications for calcium oxalate stone prevention.</title>
        <authorList>
            <person name="Chmiel J.A."/>
            <person name="Carr C."/>
            <person name="Stuivenberg G.A."/>
            <person name="Venema R."/>
            <person name="Chanyi R.M."/>
            <person name="Al K.F."/>
            <person name="Giguere D."/>
            <person name="Say H."/>
            <person name="Akouris P.P."/>
            <person name="Dominguez Romero S.A."/>
            <person name="Kwong A."/>
            <person name="Tai V."/>
            <person name="Koval S.F."/>
            <person name="Razvi H."/>
            <person name="Bjazevic J."/>
            <person name="Burton J.P."/>
        </authorList>
    </citation>
    <scope>NUCLEOTIDE SEQUENCE</scope>
    <source>
        <strain evidence="11">HOxNP-1</strain>
    </source>
</reference>
<comment type="pathway">
    <text evidence="8">Amino-acid biosynthesis; L-proline biosynthesis; L-glutamate 5-semialdehyde from L-glutamate: step 1/2.</text>
</comment>
<dbReference type="PANTHER" id="PTHR43654">
    <property type="entry name" value="GLUTAMATE 5-KINASE"/>
    <property type="match status" value="1"/>
</dbReference>
<dbReference type="PROSITE" id="PS00902">
    <property type="entry name" value="GLUTAMATE_5_KINASE"/>
    <property type="match status" value="1"/>
</dbReference>
<dbReference type="InterPro" id="IPR005715">
    <property type="entry name" value="Glu_5kinase/COase_Synthase"/>
</dbReference>
<keyword evidence="3 8" id="KW-0641">Proline biosynthesis</keyword>
<dbReference type="Proteomes" id="UP001164819">
    <property type="component" value="Chromosome"/>
</dbReference>
<keyword evidence="1 8" id="KW-0963">Cytoplasm</keyword>
<protein>
    <recommendedName>
        <fullName evidence="8">Glutamate 5-kinase</fullName>
        <ecNumber evidence="8">2.7.2.11</ecNumber>
    </recommendedName>
    <alternativeName>
        <fullName evidence="8">Gamma-glutamyl kinase</fullName>
        <shortName evidence="8">GK</shortName>
    </alternativeName>
</protein>
<comment type="catalytic activity">
    <reaction evidence="8">
        <text>L-glutamate + ATP = L-glutamyl 5-phosphate + ADP</text>
        <dbReference type="Rhea" id="RHEA:14877"/>
        <dbReference type="ChEBI" id="CHEBI:29985"/>
        <dbReference type="ChEBI" id="CHEBI:30616"/>
        <dbReference type="ChEBI" id="CHEBI:58274"/>
        <dbReference type="ChEBI" id="CHEBI:456216"/>
        <dbReference type="EC" id="2.7.2.11"/>
    </reaction>
</comment>
<dbReference type="GO" id="GO:0005829">
    <property type="term" value="C:cytosol"/>
    <property type="evidence" value="ECO:0007669"/>
    <property type="project" value="TreeGrafter"/>
</dbReference>
<keyword evidence="5 8" id="KW-0547">Nucleotide-binding</keyword>
<dbReference type="InterPro" id="IPR002478">
    <property type="entry name" value="PUA"/>
</dbReference>
<dbReference type="InterPro" id="IPR041739">
    <property type="entry name" value="G5K_ProB"/>
</dbReference>
<comment type="caution">
    <text evidence="8">Lacks conserved residue(s) required for the propagation of feature annotation.</text>
</comment>
<accession>A0A9E9L915</accession>
<dbReference type="InterPro" id="IPR015947">
    <property type="entry name" value="PUA-like_sf"/>
</dbReference>
<dbReference type="InterPro" id="IPR001057">
    <property type="entry name" value="Glu/AcGlu_kinase"/>
</dbReference>
<comment type="similarity">
    <text evidence="8">Belongs to the glutamate 5-kinase family.</text>
</comment>
<feature type="binding site" evidence="8">
    <location>
        <position position="153"/>
    </location>
    <ligand>
        <name>substrate</name>
    </ligand>
</feature>
<feature type="domain" description="PUA" evidence="9">
    <location>
        <begin position="281"/>
        <end position="364"/>
    </location>
</feature>
<dbReference type="Proteomes" id="UP001164794">
    <property type="component" value="Chromosome"/>
</dbReference>
<keyword evidence="7 8" id="KW-0067">ATP-binding</keyword>
<dbReference type="Pfam" id="PF00696">
    <property type="entry name" value="AA_kinase"/>
    <property type="match status" value="1"/>
</dbReference>
<evidence type="ECO:0000256" key="1">
    <source>
        <dbReference type="ARBA" id="ARBA00022490"/>
    </source>
</evidence>
<dbReference type="GO" id="GO:0004349">
    <property type="term" value="F:glutamate 5-kinase activity"/>
    <property type="evidence" value="ECO:0007669"/>
    <property type="project" value="UniProtKB-UniRule"/>
</dbReference>
<evidence type="ECO:0000313" key="12">
    <source>
        <dbReference type="Proteomes" id="UP001164794"/>
    </source>
</evidence>
<dbReference type="AlphaFoldDB" id="A0A9E9L915"/>
<dbReference type="GO" id="GO:0055129">
    <property type="term" value="P:L-proline biosynthetic process"/>
    <property type="evidence" value="ECO:0007669"/>
    <property type="project" value="UniProtKB-UniRule"/>
</dbReference>
<keyword evidence="2 8" id="KW-0028">Amino-acid biosynthesis</keyword>
<proteinExistence type="inferred from homology"/>
<dbReference type="InterPro" id="IPR036393">
    <property type="entry name" value="AceGlu_kinase-like_sf"/>
</dbReference>
<gene>
    <name evidence="8 10" type="primary">proB</name>
    <name evidence="11" type="ORF">NB645_01765</name>
    <name evidence="10" type="ORF">NB646_02880</name>
</gene>
<dbReference type="FunFam" id="3.40.1160.10:FF:000018">
    <property type="entry name" value="Glutamate 5-kinase"/>
    <property type="match status" value="1"/>
</dbReference>
<dbReference type="InterPro" id="IPR019797">
    <property type="entry name" value="Glutamate_5-kinase_CS"/>
</dbReference>
<name>A0A9E9L915_9BURK</name>
<feature type="binding site" evidence="8">
    <location>
        <position position="54"/>
    </location>
    <ligand>
        <name>substrate</name>
    </ligand>
</feature>
<dbReference type="RefSeq" id="WP_269264973.1">
    <property type="nucleotide sequence ID" value="NZ_CP098248.1"/>
</dbReference>
<dbReference type="GO" id="GO:0005524">
    <property type="term" value="F:ATP binding"/>
    <property type="evidence" value="ECO:0007669"/>
    <property type="project" value="UniProtKB-KW"/>
</dbReference>
<evidence type="ECO:0000256" key="7">
    <source>
        <dbReference type="ARBA" id="ARBA00022840"/>
    </source>
</evidence>
<evidence type="ECO:0000313" key="10">
    <source>
        <dbReference type="EMBL" id="WAV91715.1"/>
    </source>
</evidence>
<dbReference type="Gene3D" id="2.30.130.10">
    <property type="entry name" value="PUA domain"/>
    <property type="match status" value="1"/>
</dbReference>
<dbReference type="CDD" id="cd04242">
    <property type="entry name" value="AAK_G5K_ProB"/>
    <property type="match status" value="1"/>
</dbReference>
<evidence type="ECO:0000256" key="5">
    <source>
        <dbReference type="ARBA" id="ARBA00022741"/>
    </source>
</evidence>
<dbReference type="InterPro" id="IPR011529">
    <property type="entry name" value="Glu_5kinase"/>
</dbReference>
<dbReference type="EMBL" id="CP098251">
    <property type="protein sequence ID" value="WAV91715.1"/>
    <property type="molecule type" value="Genomic_DNA"/>
</dbReference>
<dbReference type="SUPFAM" id="SSF88697">
    <property type="entry name" value="PUA domain-like"/>
    <property type="match status" value="1"/>
</dbReference>